<comment type="caution">
    <text evidence="1">The sequence shown here is derived from an EMBL/GenBank/DDBJ whole genome shotgun (WGS) entry which is preliminary data.</text>
</comment>
<dbReference type="EMBL" id="JANHOG010002230">
    <property type="protein sequence ID" value="KAJ3525643.1"/>
    <property type="molecule type" value="Genomic_DNA"/>
</dbReference>
<reference evidence="1" key="1">
    <citation type="submission" date="2022-07" db="EMBL/GenBank/DDBJ databases">
        <title>Genome Sequence of Phlebia brevispora.</title>
        <authorList>
            <person name="Buettner E."/>
        </authorList>
    </citation>
    <scope>NUCLEOTIDE SEQUENCE</scope>
    <source>
        <strain evidence="1">MPL23</strain>
    </source>
</reference>
<name>A0ACC1RUS7_9APHY</name>
<organism evidence="1 2">
    <name type="scientific">Phlebia brevispora</name>
    <dbReference type="NCBI Taxonomy" id="194682"/>
    <lineage>
        <taxon>Eukaryota</taxon>
        <taxon>Fungi</taxon>
        <taxon>Dikarya</taxon>
        <taxon>Basidiomycota</taxon>
        <taxon>Agaricomycotina</taxon>
        <taxon>Agaricomycetes</taxon>
        <taxon>Polyporales</taxon>
        <taxon>Meruliaceae</taxon>
        <taxon>Phlebia</taxon>
    </lineage>
</organism>
<sequence length="590" mass="65738">MPVPATLTSYLPVLLSSVTNTVPDDSACETQPEGQVDYLSHNWREEDVWRSWRSMTRQKNAIANGMRLENASWRTWWKQRNKLKTISPETLNWLKDSDVTWLYGPLHVGTDWQQMAHHEASQPHHLHEHPAGTSRPVTPLGKKPILKHRSISELLSLPASPLFHNDSEEEEDASHHGDTSEHQSRPPLLHTKSDTHLSWRSRPFRKDSPPRIIASDHQTDTDHLRAPASSSSSNSAGSDQDLSASPGAEGSGNGKKKHISFNTFVEQYIAIEKPKPKRRASSTHFVPIDEGYDEDSELGDDDDESDEPSSYYMNKSGGMDSDSEDGDNDDDDDDDDGEVLEMRSSRSNSSSSSRRSALRTRSPATAMSTRRPALTRQASTDRERVTIAPIPPAMLKTTGVGNSMGSVSEDRSSQKEVELVYAPPTHSIYSHPNTPSVHHEDVYHHRESYFSVGTGPAVSHSRSADSSPVMNTFSLPPAPRDPARQISHSQDLSQFFVQQQPVYESPMHADDVREEDAYDYFGGPDLGEDYHHQRPSTLRSRRSLPDRSDRAAYRELVVAGVVESKDSGERSGGCDGGEGRVVDREQRVAV</sequence>
<keyword evidence="2" id="KW-1185">Reference proteome</keyword>
<evidence type="ECO:0000313" key="2">
    <source>
        <dbReference type="Proteomes" id="UP001148662"/>
    </source>
</evidence>
<accession>A0ACC1RUS7</accession>
<evidence type="ECO:0000313" key="1">
    <source>
        <dbReference type="EMBL" id="KAJ3525643.1"/>
    </source>
</evidence>
<dbReference type="Proteomes" id="UP001148662">
    <property type="component" value="Unassembled WGS sequence"/>
</dbReference>
<protein>
    <submittedName>
        <fullName evidence="1">Uncharacterized protein</fullName>
    </submittedName>
</protein>
<gene>
    <name evidence="1" type="ORF">NM688_g8373</name>
</gene>
<proteinExistence type="predicted"/>